<dbReference type="InterPro" id="IPR006311">
    <property type="entry name" value="TAT_signal"/>
</dbReference>
<dbReference type="Pfam" id="PF13343">
    <property type="entry name" value="SBP_bac_6"/>
    <property type="match status" value="1"/>
</dbReference>
<dbReference type="KEGG" id="ptaw:DW352_04720"/>
<feature type="signal peptide" evidence="2">
    <location>
        <begin position="1"/>
        <end position="28"/>
    </location>
</feature>
<proteinExistence type="predicted"/>
<evidence type="ECO:0000256" key="2">
    <source>
        <dbReference type="SAM" id="SignalP"/>
    </source>
</evidence>
<keyword evidence="1 2" id="KW-0732">Signal</keyword>
<dbReference type="Proteomes" id="UP000254889">
    <property type="component" value="Chromosome"/>
</dbReference>
<sequence length="345" mass="38164">MFQLTRRGLIAGLAGTAALGSFGRAAYADTTPYVINTYGGRWEKFWRSQLLPNFEKTAGRPTKLDIGLGNSWVTTFRAAGKEKPPFDVLMTNERYAVMLRAEGFFAPMPAGKVANLADVYPIARYKDDAAVTGIVSPIGIAYRTDLVKTPPKAWRDLWDPKYKGQLGFYSVNNSLAVMFLMLAGKMFGKDQYDIDTGLKKIAELRPFPQVDFSGAMAPLLTQGQVAVAPIDFAEAVALQKKGVPIGTVVPEDGVLMFDQSFNVAANAADKEASYKYIDYMLSPEVQLLLAKEFFTAPTNRKVKVPDELKEAIPVSGDDISKIVTFDWDFVAKNRQVMLDRWAKEL</sequence>
<evidence type="ECO:0000313" key="4">
    <source>
        <dbReference type="Proteomes" id="UP000254889"/>
    </source>
</evidence>
<protein>
    <submittedName>
        <fullName evidence="3">ABC transporter substrate-binding protein</fullName>
    </submittedName>
</protein>
<dbReference type="GO" id="GO:0015888">
    <property type="term" value="P:thiamine transport"/>
    <property type="evidence" value="ECO:0007669"/>
    <property type="project" value="TreeGrafter"/>
</dbReference>
<accession>A0A345ZSI5</accession>
<reference evidence="3 4" key="1">
    <citation type="submission" date="2018-07" db="EMBL/GenBank/DDBJ databases">
        <authorList>
            <person name="Quirk P.G."/>
            <person name="Krulwich T.A."/>
        </authorList>
    </citation>
    <scope>NUCLEOTIDE SEQUENCE [LARGE SCALE GENOMIC DNA]</scope>
    <source>
        <strain evidence="3 4">CC-BB4</strain>
    </source>
</reference>
<dbReference type="PROSITE" id="PS51318">
    <property type="entry name" value="TAT"/>
    <property type="match status" value="1"/>
</dbReference>
<keyword evidence="4" id="KW-1185">Reference proteome</keyword>
<dbReference type="GO" id="GO:0030976">
    <property type="term" value="F:thiamine pyrophosphate binding"/>
    <property type="evidence" value="ECO:0007669"/>
    <property type="project" value="TreeGrafter"/>
</dbReference>
<dbReference type="SUPFAM" id="SSF53850">
    <property type="entry name" value="Periplasmic binding protein-like II"/>
    <property type="match status" value="1"/>
</dbReference>
<dbReference type="GO" id="GO:0030975">
    <property type="term" value="F:thiamine binding"/>
    <property type="evidence" value="ECO:0007669"/>
    <property type="project" value="TreeGrafter"/>
</dbReference>
<dbReference type="PANTHER" id="PTHR30006">
    <property type="entry name" value="THIAMINE-BINDING PERIPLASMIC PROTEIN-RELATED"/>
    <property type="match status" value="1"/>
</dbReference>
<dbReference type="PANTHER" id="PTHR30006:SF2">
    <property type="entry name" value="ABC TRANSPORTER SUBSTRATE-BINDING PROTEIN"/>
    <property type="match status" value="1"/>
</dbReference>
<dbReference type="CDD" id="cd13589">
    <property type="entry name" value="PBP2_polyamine_RpCGA009"/>
    <property type="match status" value="1"/>
</dbReference>
<dbReference type="RefSeq" id="WP_115688994.1">
    <property type="nucleotide sequence ID" value="NZ_CP031417.1"/>
</dbReference>
<name>A0A345ZSI5_9HYPH</name>
<dbReference type="OrthoDB" id="9769319at2"/>
<organism evidence="3 4">
    <name type="scientific">Pseudolabrys taiwanensis</name>
    <dbReference type="NCBI Taxonomy" id="331696"/>
    <lineage>
        <taxon>Bacteria</taxon>
        <taxon>Pseudomonadati</taxon>
        <taxon>Pseudomonadota</taxon>
        <taxon>Alphaproteobacteria</taxon>
        <taxon>Hyphomicrobiales</taxon>
        <taxon>Xanthobacteraceae</taxon>
        <taxon>Pseudolabrys</taxon>
    </lineage>
</organism>
<dbReference type="EMBL" id="CP031417">
    <property type="protein sequence ID" value="AXK79882.1"/>
    <property type="molecule type" value="Genomic_DNA"/>
</dbReference>
<evidence type="ECO:0000313" key="3">
    <source>
        <dbReference type="EMBL" id="AXK79882.1"/>
    </source>
</evidence>
<gene>
    <name evidence="3" type="ORF">DW352_04720</name>
</gene>
<evidence type="ECO:0000256" key="1">
    <source>
        <dbReference type="ARBA" id="ARBA00022729"/>
    </source>
</evidence>
<dbReference type="Gene3D" id="3.40.190.10">
    <property type="entry name" value="Periplasmic binding protein-like II"/>
    <property type="match status" value="2"/>
</dbReference>
<dbReference type="GO" id="GO:0030288">
    <property type="term" value="C:outer membrane-bounded periplasmic space"/>
    <property type="evidence" value="ECO:0007669"/>
    <property type="project" value="TreeGrafter"/>
</dbReference>
<feature type="chain" id="PRO_5016815086" evidence="2">
    <location>
        <begin position="29"/>
        <end position="345"/>
    </location>
</feature>
<dbReference type="AlphaFoldDB" id="A0A345ZSI5"/>